<comment type="caution">
    <text evidence="2">The sequence shown here is derived from an EMBL/GenBank/DDBJ whole genome shotgun (WGS) entry which is preliminary data.</text>
</comment>
<evidence type="ECO:0000256" key="1">
    <source>
        <dbReference type="SAM" id="SignalP"/>
    </source>
</evidence>
<accession>A0ABY1K820</accession>
<sequence length="50" mass="5381">MTKKLFLGVFIGVIAIFAAACGSGSKQSDNQTGPVDAEDPYKSFYHHSVF</sequence>
<evidence type="ECO:0000313" key="3">
    <source>
        <dbReference type="Proteomes" id="UP000186666"/>
    </source>
</evidence>
<dbReference type="PROSITE" id="PS51257">
    <property type="entry name" value="PROKAR_LIPOPROTEIN"/>
    <property type="match status" value="1"/>
</dbReference>
<reference evidence="2 3" key="1">
    <citation type="submission" date="2017-01" db="EMBL/GenBank/DDBJ databases">
        <authorList>
            <person name="Varghese N."/>
            <person name="Submissions S."/>
        </authorList>
    </citation>
    <scope>NUCLEOTIDE SEQUENCE [LARGE SCALE GENOMIC DNA]</scope>
    <source>
        <strain evidence="2 3">ATCC 23464</strain>
    </source>
</reference>
<proteinExistence type="predicted"/>
<evidence type="ECO:0000313" key="2">
    <source>
        <dbReference type="EMBL" id="SIR38773.1"/>
    </source>
</evidence>
<keyword evidence="1" id="KW-0732">Signal</keyword>
<protein>
    <recommendedName>
        <fullName evidence="4">Lipoprotein</fullName>
    </recommendedName>
</protein>
<keyword evidence="3" id="KW-1185">Reference proteome</keyword>
<feature type="signal peptide" evidence="1">
    <location>
        <begin position="1"/>
        <end position="20"/>
    </location>
</feature>
<organism evidence="2 3">
    <name type="scientific">Paenibacillus macquariensis</name>
    <dbReference type="NCBI Taxonomy" id="948756"/>
    <lineage>
        <taxon>Bacteria</taxon>
        <taxon>Bacillati</taxon>
        <taxon>Bacillota</taxon>
        <taxon>Bacilli</taxon>
        <taxon>Bacillales</taxon>
        <taxon>Paenibacillaceae</taxon>
        <taxon>Paenibacillus</taxon>
    </lineage>
</organism>
<dbReference type="RefSeq" id="WP_244556007.1">
    <property type="nucleotide sequence ID" value="NZ_FTNK01000012.1"/>
</dbReference>
<feature type="chain" id="PRO_5045935054" description="Lipoprotein" evidence="1">
    <location>
        <begin position="21"/>
        <end position="50"/>
    </location>
</feature>
<name>A0ABY1K820_9BACL</name>
<gene>
    <name evidence="2" type="ORF">SAMN05421578_112134</name>
</gene>
<dbReference type="Proteomes" id="UP000186666">
    <property type="component" value="Unassembled WGS sequence"/>
</dbReference>
<dbReference type="EMBL" id="FTNK01000012">
    <property type="protein sequence ID" value="SIR38773.1"/>
    <property type="molecule type" value="Genomic_DNA"/>
</dbReference>
<evidence type="ECO:0008006" key="4">
    <source>
        <dbReference type="Google" id="ProtNLM"/>
    </source>
</evidence>